<gene>
    <name evidence="2" type="primary">ORF51835</name>
</gene>
<evidence type="ECO:0000256" key="1">
    <source>
        <dbReference type="SAM" id="MobiDB-lite"/>
    </source>
</evidence>
<dbReference type="EMBL" id="HACG01017594">
    <property type="protein sequence ID" value="CEK64459.1"/>
    <property type="molecule type" value="Transcribed_RNA"/>
</dbReference>
<proteinExistence type="predicted"/>
<feature type="region of interest" description="Disordered" evidence="1">
    <location>
        <begin position="64"/>
        <end position="128"/>
    </location>
</feature>
<feature type="non-terminal residue" evidence="2">
    <location>
        <position position="128"/>
    </location>
</feature>
<feature type="non-terminal residue" evidence="2">
    <location>
        <position position="1"/>
    </location>
</feature>
<sequence length="128" mass="13294">NTRPSMARPQVRYPSVSSSSQQVTPSQNLIYPAGQGTSMVSGSTPIVFQHQSCSEIQGSVLTGLVPGTQENDESGGRTSPVSATSSRSSCDSPTPSDSSSQNTQLSSQALTSVTIKREETAKLTASLS</sequence>
<feature type="compositionally biased region" description="Low complexity" evidence="1">
    <location>
        <begin position="9"/>
        <end position="27"/>
    </location>
</feature>
<accession>A0A0B6Z7B0</accession>
<protein>
    <submittedName>
        <fullName evidence="2">Uncharacterized protein</fullName>
    </submittedName>
</protein>
<feature type="compositionally biased region" description="Low complexity" evidence="1">
    <location>
        <begin position="77"/>
        <end position="112"/>
    </location>
</feature>
<feature type="region of interest" description="Disordered" evidence="1">
    <location>
        <begin position="1"/>
        <end position="37"/>
    </location>
</feature>
<organism evidence="2">
    <name type="scientific">Arion vulgaris</name>
    <dbReference type="NCBI Taxonomy" id="1028688"/>
    <lineage>
        <taxon>Eukaryota</taxon>
        <taxon>Metazoa</taxon>
        <taxon>Spiralia</taxon>
        <taxon>Lophotrochozoa</taxon>
        <taxon>Mollusca</taxon>
        <taxon>Gastropoda</taxon>
        <taxon>Heterobranchia</taxon>
        <taxon>Euthyneura</taxon>
        <taxon>Panpulmonata</taxon>
        <taxon>Eupulmonata</taxon>
        <taxon>Stylommatophora</taxon>
        <taxon>Helicina</taxon>
        <taxon>Arionoidea</taxon>
        <taxon>Arionidae</taxon>
        <taxon>Arion</taxon>
    </lineage>
</organism>
<reference evidence="2" key="1">
    <citation type="submission" date="2014-12" db="EMBL/GenBank/DDBJ databases">
        <title>Insight into the proteome of Arion vulgaris.</title>
        <authorList>
            <person name="Aradska J."/>
            <person name="Bulat T."/>
            <person name="Smidak R."/>
            <person name="Sarate P."/>
            <person name="Gangsoo J."/>
            <person name="Sialana F."/>
            <person name="Bilban M."/>
            <person name="Lubec G."/>
        </authorList>
    </citation>
    <scope>NUCLEOTIDE SEQUENCE</scope>
    <source>
        <tissue evidence="2">Skin</tissue>
    </source>
</reference>
<evidence type="ECO:0000313" key="2">
    <source>
        <dbReference type="EMBL" id="CEK64459.1"/>
    </source>
</evidence>
<name>A0A0B6Z7B0_9EUPU</name>
<dbReference type="AlphaFoldDB" id="A0A0B6Z7B0"/>